<dbReference type="EMBL" id="CM004395">
    <property type="protein sequence ID" value="OAY41420.1"/>
    <property type="molecule type" value="Genomic_DNA"/>
</dbReference>
<keyword evidence="1" id="KW-0472">Membrane</keyword>
<keyword evidence="1" id="KW-0812">Transmembrane</keyword>
<accession>A0A2C9VAY3</accession>
<proteinExistence type="predicted"/>
<evidence type="ECO:0000313" key="2">
    <source>
        <dbReference type="EMBL" id="OAY41420.1"/>
    </source>
</evidence>
<evidence type="ECO:0000256" key="1">
    <source>
        <dbReference type="SAM" id="Phobius"/>
    </source>
</evidence>
<organism evidence="2">
    <name type="scientific">Manihot esculenta</name>
    <name type="common">Cassava</name>
    <name type="synonym">Jatropha manihot</name>
    <dbReference type="NCBI Taxonomy" id="3983"/>
    <lineage>
        <taxon>Eukaryota</taxon>
        <taxon>Viridiplantae</taxon>
        <taxon>Streptophyta</taxon>
        <taxon>Embryophyta</taxon>
        <taxon>Tracheophyta</taxon>
        <taxon>Spermatophyta</taxon>
        <taxon>Magnoliopsida</taxon>
        <taxon>eudicotyledons</taxon>
        <taxon>Gunneridae</taxon>
        <taxon>Pentapetalae</taxon>
        <taxon>rosids</taxon>
        <taxon>fabids</taxon>
        <taxon>Malpighiales</taxon>
        <taxon>Euphorbiaceae</taxon>
        <taxon>Crotonoideae</taxon>
        <taxon>Manihoteae</taxon>
        <taxon>Manihot</taxon>
    </lineage>
</organism>
<feature type="transmembrane region" description="Helical" evidence="1">
    <location>
        <begin position="6"/>
        <end position="22"/>
    </location>
</feature>
<keyword evidence="1" id="KW-1133">Transmembrane helix</keyword>
<feature type="transmembrane region" description="Helical" evidence="1">
    <location>
        <begin position="34"/>
        <end position="54"/>
    </location>
</feature>
<dbReference type="AlphaFoldDB" id="A0A2C9VAY3"/>
<reference evidence="2" key="1">
    <citation type="submission" date="2016-02" db="EMBL/GenBank/DDBJ databases">
        <title>WGS assembly of Manihot esculenta.</title>
        <authorList>
            <person name="Bredeson J.V."/>
            <person name="Prochnik S.E."/>
            <person name="Lyons J.B."/>
            <person name="Schmutz J."/>
            <person name="Grimwood J."/>
            <person name="Vrebalov J."/>
            <person name="Bart R.S."/>
            <person name="Amuge T."/>
            <person name="Ferguson M.E."/>
            <person name="Green R."/>
            <person name="Putnam N."/>
            <person name="Stites J."/>
            <person name="Rounsley S."/>
            <person name="Rokhsar D.S."/>
        </authorList>
    </citation>
    <scope>NUCLEOTIDE SEQUENCE [LARGE SCALE GENOMIC DNA]</scope>
    <source>
        <tissue evidence="2">Leaf</tissue>
    </source>
</reference>
<sequence>MGIYHSEMLLMCSFFFFFYHHLKKNWIFLVISIQLWRSRCACSFSFVFLSIFWINDVSDILRYLSANYSN</sequence>
<protein>
    <submittedName>
        <fullName evidence="2">Uncharacterized protein</fullName>
    </submittedName>
</protein>
<name>A0A2C9VAY3_MANES</name>
<gene>
    <name evidence="2" type="ORF">MANES_09G100500</name>
</gene>